<feature type="region of interest" description="Disordered" evidence="5">
    <location>
        <begin position="94"/>
        <end position="127"/>
    </location>
</feature>
<protein>
    <submittedName>
        <fullName evidence="7">Manganese efflux pump</fullName>
    </submittedName>
</protein>
<accession>A0ABY8X7Y7</accession>
<gene>
    <name evidence="7" type="ORF">QPK24_07745</name>
</gene>
<feature type="transmembrane region" description="Helical" evidence="6">
    <location>
        <begin position="169"/>
        <end position="192"/>
    </location>
</feature>
<evidence type="ECO:0000256" key="1">
    <source>
        <dbReference type="ARBA" id="ARBA00022475"/>
    </source>
</evidence>
<dbReference type="InterPro" id="IPR003810">
    <property type="entry name" value="Mntp/YtaF"/>
</dbReference>
<dbReference type="Proteomes" id="UP001236415">
    <property type="component" value="Chromosome"/>
</dbReference>
<organism evidence="7 8">
    <name type="scientific">Paenibacillus polygoni</name>
    <dbReference type="NCBI Taxonomy" id="3050112"/>
    <lineage>
        <taxon>Bacteria</taxon>
        <taxon>Bacillati</taxon>
        <taxon>Bacillota</taxon>
        <taxon>Bacilli</taxon>
        <taxon>Bacillales</taxon>
        <taxon>Paenibacillaceae</taxon>
        <taxon>Paenibacillus</taxon>
    </lineage>
</organism>
<keyword evidence="8" id="KW-1185">Reference proteome</keyword>
<feature type="transmembrane region" description="Helical" evidence="6">
    <location>
        <begin position="32"/>
        <end position="54"/>
    </location>
</feature>
<dbReference type="EMBL" id="CP127162">
    <property type="protein sequence ID" value="WIV20566.1"/>
    <property type="molecule type" value="Genomic_DNA"/>
</dbReference>
<feature type="compositionally biased region" description="Polar residues" evidence="5">
    <location>
        <begin position="104"/>
        <end position="119"/>
    </location>
</feature>
<evidence type="ECO:0000256" key="5">
    <source>
        <dbReference type="SAM" id="MobiDB-lite"/>
    </source>
</evidence>
<evidence type="ECO:0000313" key="7">
    <source>
        <dbReference type="EMBL" id="WIV20566.1"/>
    </source>
</evidence>
<keyword evidence="3 6" id="KW-1133">Transmembrane helix</keyword>
<keyword evidence="1" id="KW-1003">Cell membrane</keyword>
<feature type="transmembrane region" description="Helical" evidence="6">
    <location>
        <begin position="223"/>
        <end position="242"/>
    </location>
</feature>
<evidence type="ECO:0000256" key="2">
    <source>
        <dbReference type="ARBA" id="ARBA00022692"/>
    </source>
</evidence>
<reference evidence="7 8" key="1">
    <citation type="submission" date="2023-06" db="EMBL/GenBank/DDBJ databases">
        <title>Paenibacillus polygonum sp. nov., an endophytic bacterium, isolated from Polygonum lapathifolium L. in Nanji Wetland National Nature Reserve, South of Poyang Lake, Jiangxi Province, China.</title>
        <authorList>
            <person name="Yu Z."/>
        </authorList>
    </citation>
    <scope>NUCLEOTIDE SEQUENCE [LARGE SCALE GENOMIC DNA]</scope>
    <source>
        <strain evidence="7 8">C31</strain>
    </source>
</reference>
<feature type="compositionally biased region" description="Basic and acidic residues" evidence="5">
    <location>
        <begin position="94"/>
        <end position="103"/>
    </location>
</feature>
<evidence type="ECO:0000256" key="4">
    <source>
        <dbReference type="ARBA" id="ARBA00023136"/>
    </source>
</evidence>
<evidence type="ECO:0000313" key="8">
    <source>
        <dbReference type="Proteomes" id="UP001236415"/>
    </source>
</evidence>
<evidence type="ECO:0000256" key="3">
    <source>
        <dbReference type="ARBA" id="ARBA00022989"/>
    </source>
</evidence>
<feature type="transmembrane region" description="Helical" evidence="6">
    <location>
        <begin position="66"/>
        <end position="84"/>
    </location>
</feature>
<keyword evidence="2 6" id="KW-0812">Transmembrane</keyword>
<evidence type="ECO:0000256" key="6">
    <source>
        <dbReference type="SAM" id="Phobius"/>
    </source>
</evidence>
<dbReference type="PANTHER" id="PTHR35529">
    <property type="entry name" value="MANGANESE EFFLUX PUMP MNTP-RELATED"/>
    <property type="match status" value="1"/>
</dbReference>
<name>A0ABY8X7Y7_9BACL</name>
<dbReference type="Pfam" id="PF02659">
    <property type="entry name" value="Mntp"/>
    <property type="match status" value="2"/>
</dbReference>
<sequence>MPHLLTLFLLAFALSLDGFGIGITYGLRKMKIPWLSIAIISICSGLVIGVSMQIGVLLSAFVSPSVASWIGAGILIAMGTWSLIQSFRSKSADSETDPWKEKANLSSDTSLLSQETGKNSMAEAESSESESKTTVFLLEIQKFGLVIQILKKPSAADMDDSGSISGYEAMWLGIALSLDAFGAGLGAALLGLPPLLTSVMIAFFSGLFLVFGLKAGFRFANSSFVQSLTALPAIMLIIMGILKLI</sequence>
<dbReference type="PANTHER" id="PTHR35529:SF2">
    <property type="entry name" value="SPORULATION PROTEIN YTAF-RELATED"/>
    <property type="match status" value="1"/>
</dbReference>
<proteinExistence type="predicted"/>
<dbReference type="RefSeq" id="WP_285747618.1">
    <property type="nucleotide sequence ID" value="NZ_CP127162.1"/>
</dbReference>
<keyword evidence="4 6" id="KW-0472">Membrane</keyword>
<feature type="transmembrane region" description="Helical" evidence="6">
    <location>
        <begin position="199"/>
        <end position="217"/>
    </location>
</feature>